<dbReference type="InterPro" id="IPR010129">
    <property type="entry name" value="T1SS_HlyD"/>
</dbReference>
<feature type="transmembrane region" description="Helical" evidence="10">
    <location>
        <begin position="29"/>
        <end position="50"/>
    </location>
</feature>
<keyword evidence="9" id="KW-0175">Coiled coil</keyword>
<keyword evidence="7 10" id="KW-1133">Transmembrane helix</keyword>
<keyword evidence="8 10" id="KW-0472">Membrane</keyword>
<protein>
    <submittedName>
        <fullName evidence="13">HlyD family type I secretion periplasmic adaptor subunit</fullName>
    </submittedName>
</protein>
<evidence type="ECO:0000313" key="13">
    <source>
        <dbReference type="EMBL" id="RZD18649.1"/>
    </source>
</evidence>
<evidence type="ECO:0000313" key="14">
    <source>
        <dbReference type="Proteomes" id="UP000319296"/>
    </source>
</evidence>
<dbReference type="AlphaFoldDB" id="A0A519BN58"/>
<evidence type="ECO:0000256" key="7">
    <source>
        <dbReference type="ARBA" id="ARBA00022989"/>
    </source>
</evidence>
<organism evidence="13 14">
    <name type="scientific">Candidatus Acididesulfobacter diazotrophicus</name>
    <dbReference type="NCBI Taxonomy" id="2597226"/>
    <lineage>
        <taxon>Bacteria</taxon>
        <taxon>Deltaproteobacteria</taxon>
        <taxon>Candidatus Acidulodesulfobacterales</taxon>
        <taxon>Candidatus Acididesulfobacter</taxon>
    </lineage>
</organism>
<comment type="similarity">
    <text evidence="2">Belongs to the membrane fusion protein (MFP) (TC 8.A.1) family.</text>
</comment>
<dbReference type="GO" id="GO:0005886">
    <property type="term" value="C:plasma membrane"/>
    <property type="evidence" value="ECO:0007669"/>
    <property type="project" value="UniProtKB-SubCell"/>
</dbReference>
<evidence type="ECO:0000256" key="9">
    <source>
        <dbReference type="SAM" id="Coils"/>
    </source>
</evidence>
<feature type="domain" description="AprE-like beta-barrel" evidence="12">
    <location>
        <begin position="337"/>
        <end position="428"/>
    </location>
</feature>
<sequence>MKLLEGLKENDTPENEDIDTKIHTNSKSIMIVGFSVLIFGFIGFIVWASLASFVSGIGIPGVVTVSSQENIIQSRYGGTIKDILVHDGDTVKKNQTLMLLNDSQQKSNLAAAKSEYIADLALYARLKAENTGAGNITFPPELLSFKNSAQAQEAMATQRQLFNSKRINFTADENILKVNIKGFKDYIENIRELKISTANQITLAKKEMKPLKKLAKEGYYPEVKIIYMESTIQNLEGKLNEETGSITRAEQSMNEYRLKLADLRNNFSKEVNTHLSAVQKRVFALKQEYLSTFNQFAHSTIKSSVGGIVVKTYVKTIGGVIMPGQPIIDILPLNQNLIIKANVPTQDIAHVRKGLTANLRFPAFNIESTPVINGKVIYVSANSLVNKANNMAYYVCKIKIDKKGLKTLALLKLKLKAGMPVQATVKTGKRTLMNYLMRPLLDKVSHAFVR</sequence>
<evidence type="ECO:0000256" key="8">
    <source>
        <dbReference type="ARBA" id="ARBA00023136"/>
    </source>
</evidence>
<reference evidence="13 14" key="1">
    <citation type="journal article" date="2019" name="ISME J.">
        <title>Insights into ecological role of a new deltaproteobacterial order Candidatus Acidulodesulfobacterales by metagenomics and metatranscriptomics.</title>
        <authorList>
            <person name="Tan S."/>
            <person name="Liu J."/>
            <person name="Fang Y."/>
            <person name="Hedlund B.P."/>
            <person name="Lian Z.H."/>
            <person name="Huang L.Y."/>
            <person name="Li J.T."/>
            <person name="Huang L.N."/>
            <person name="Li W.J."/>
            <person name="Jiang H.C."/>
            <person name="Dong H.L."/>
            <person name="Shu W.S."/>
        </authorList>
    </citation>
    <scope>NUCLEOTIDE SEQUENCE [LARGE SCALE GENOMIC DNA]</scope>
    <source>
        <strain evidence="13">AP1</strain>
    </source>
</reference>
<dbReference type="EMBL" id="SGBB01000006">
    <property type="protein sequence ID" value="RZD18649.1"/>
    <property type="molecule type" value="Genomic_DNA"/>
</dbReference>
<dbReference type="GO" id="GO:0009306">
    <property type="term" value="P:protein secretion"/>
    <property type="evidence" value="ECO:0007669"/>
    <property type="project" value="InterPro"/>
</dbReference>
<evidence type="ECO:0000259" key="12">
    <source>
        <dbReference type="Pfam" id="PF26002"/>
    </source>
</evidence>
<keyword evidence="5" id="KW-0997">Cell inner membrane</keyword>
<dbReference type="PROSITE" id="PS00543">
    <property type="entry name" value="HLYD_FAMILY"/>
    <property type="match status" value="1"/>
</dbReference>
<dbReference type="InterPro" id="IPR050739">
    <property type="entry name" value="MFP"/>
</dbReference>
<evidence type="ECO:0000256" key="4">
    <source>
        <dbReference type="ARBA" id="ARBA00022475"/>
    </source>
</evidence>
<dbReference type="Pfam" id="PF26002">
    <property type="entry name" value="Beta-barrel_AprE"/>
    <property type="match status" value="1"/>
</dbReference>
<comment type="subcellular location">
    <subcellularLocation>
        <location evidence="1">Cell inner membrane</location>
        <topology evidence="1">Single-pass membrane protein</topology>
    </subcellularLocation>
</comment>
<evidence type="ECO:0000256" key="2">
    <source>
        <dbReference type="ARBA" id="ARBA00009477"/>
    </source>
</evidence>
<dbReference type="Pfam" id="PF25994">
    <property type="entry name" value="HH_AprE"/>
    <property type="match status" value="1"/>
</dbReference>
<accession>A0A519BN58</accession>
<proteinExistence type="inferred from homology"/>
<evidence type="ECO:0000256" key="6">
    <source>
        <dbReference type="ARBA" id="ARBA00022692"/>
    </source>
</evidence>
<feature type="coiled-coil region" evidence="9">
    <location>
        <begin position="232"/>
        <end position="266"/>
    </location>
</feature>
<name>A0A519BN58_9DELT</name>
<comment type="caution">
    <text evidence="13">The sequence shown here is derived from an EMBL/GenBank/DDBJ whole genome shotgun (WGS) entry which is preliminary data.</text>
</comment>
<dbReference type="InterPro" id="IPR058982">
    <property type="entry name" value="Beta-barrel_AprE"/>
</dbReference>
<keyword evidence="4" id="KW-1003">Cell membrane</keyword>
<keyword evidence="3" id="KW-0813">Transport</keyword>
<feature type="domain" description="AprE-like long alpha-helical hairpin" evidence="11">
    <location>
        <begin position="106"/>
        <end position="289"/>
    </location>
</feature>
<evidence type="ECO:0000256" key="3">
    <source>
        <dbReference type="ARBA" id="ARBA00022448"/>
    </source>
</evidence>
<dbReference type="PANTHER" id="PTHR30386:SF17">
    <property type="entry name" value="ALKALINE PROTEASE SECRETION PROTEIN APRE"/>
    <property type="match status" value="1"/>
</dbReference>
<dbReference type="InterPro" id="IPR058781">
    <property type="entry name" value="HH_AprE-like"/>
</dbReference>
<evidence type="ECO:0000256" key="1">
    <source>
        <dbReference type="ARBA" id="ARBA00004377"/>
    </source>
</evidence>
<dbReference type="PANTHER" id="PTHR30386">
    <property type="entry name" value="MEMBRANE FUSION SUBUNIT OF EMRAB-TOLC MULTIDRUG EFFLUX PUMP"/>
    <property type="match status" value="1"/>
</dbReference>
<dbReference type="InterPro" id="IPR006144">
    <property type="entry name" value="Secretion_HlyD_CS"/>
</dbReference>
<dbReference type="PRINTS" id="PR01490">
    <property type="entry name" value="RTXTOXIND"/>
</dbReference>
<dbReference type="Proteomes" id="UP000319296">
    <property type="component" value="Unassembled WGS sequence"/>
</dbReference>
<dbReference type="Gene3D" id="2.40.30.170">
    <property type="match status" value="1"/>
</dbReference>
<dbReference type="NCBIfam" id="TIGR01843">
    <property type="entry name" value="type_I_hlyD"/>
    <property type="match status" value="1"/>
</dbReference>
<gene>
    <name evidence="13" type="ORF">EVG15_04510</name>
</gene>
<evidence type="ECO:0000259" key="11">
    <source>
        <dbReference type="Pfam" id="PF25994"/>
    </source>
</evidence>
<evidence type="ECO:0000256" key="5">
    <source>
        <dbReference type="ARBA" id="ARBA00022519"/>
    </source>
</evidence>
<keyword evidence="6 10" id="KW-0812">Transmembrane</keyword>
<dbReference type="Gene3D" id="2.40.50.100">
    <property type="match status" value="1"/>
</dbReference>
<evidence type="ECO:0000256" key="10">
    <source>
        <dbReference type="SAM" id="Phobius"/>
    </source>
</evidence>